<keyword evidence="3 10" id="KW-0489">Methyltransferase</keyword>
<dbReference type="PIRSF" id="PIRSF005461">
    <property type="entry name" value="23S_rRNA_mtase"/>
    <property type="match status" value="1"/>
</dbReference>
<evidence type="ECO:0000256" key="6">
    <source>
        <dbReference type="ARBA" id="ARBA00041184"/>
    </source>
</evidence>
<evidence type="ECO:0000256" key="2">
    <source>
        <dbReference type="ARBA" id="ARBA00022552"/>
    </source>
</evidence>
<proteinExistence type="inferred from homology"/>
<dbReference type="InterPro" id="IPR015507">
    <property type="entry name" value="rRNA-MeTfrase_E"/>
</dbReference>
<feature type="active site" description="Proton acceptor" evidence="7">
    <location>
        <position position="272"/>
    </location>
</feature>
<feature type="compositionally biased region" description="Low complexity" evidence="8">
    <location>
        <begin position="33"/>
        <end position="50"/>
    </location>
</feature>
<dbReference type="EMBL" id="BTFZ01000011">
    <property type="protein sequence ID" value="GMM35999.1"/>
    <property type="molecule type" value="Genomic_DNA"/>
</dbReference>
<evidence type="ECO:0000256" key="3">
    <source>
        <dbReference type="ARBA" id="ARBA00022603"/>
    </source>
</evidence>
<dbReference type="AlphaFoldDB" id="A0AAV5QNH5"/>
<dbReference type="HAMAP" id="MF_01547">
    <property type="entry name" value="RNA_methyltr_E"/>
    <property type="match status" value="1"/>
</dbReference>
<evidence type="ECO:0000256" key="4">
    <source>
        <dbReference type="ARBA" id="ARBA00022679"/>
    </source>
</evidence>
<reference evidence="10 11" key="1">
    <citation type="journal article" date="2023" name="Elife">
        <title>Identification of key yeast species and microbe-microbe interactions impacting larval growth of Drosophila in the wild.</title>
        <authorList>
            <person name="Mure A."/>
            <person name="Sugiura Y."/>
            <person name="Maeda R."/>
            <person name="Honda K."/>
            <person name="Sakurai N."/>
            <person name="Takahashi Y."/>
            <person name="Watada M."/>
            <person name="Katoh T."/>
            <person name="Gotoh A."/>
            <person name="Gotoh Y."/>
            <person name="Taniguchi I."/>
            <person name="Nakamura K."/>
            <person name="Hayashi T."/>
            <person name="Katayama T."/>
            <person name="Uemura T."/>
            <person name="Hattori Y."/>
        </authorList>
    </citation>
    <scope>NUCLEOTIDE SEQUENCE [LARGE SCALE GENOMIC DNA]</scope>
    <source>
        <strain evidence="10 11">SC-9</strain>
    </source>
</reference>
<dbReference type="GO" id="GO:0008650">
    <property type="term" value="F:rRNA (uridine-2'-O-)-methyltransferase activity"/>
    <property type="evidence" value="ECO:0007669"/>
    <property type="project" value="TreeGrafter"/>
</dbReference>
<protein>
    <recommendedName>
        <fullName evidence="6">rRNA methyltransferase 2, mitochondrial</fullName>
    </recommendedName>
</protein>
<feature type="domain" description="Ribosomal RNA methyltransferase FtsJ" evidence="9">
    <location>
        <begin position="71"/>
        <end position="315"/>
    </location>
</feature>
<dbReference type="InterPro" id="IPR002877">
    <property type="entry name" value="RNA_MeTrfase_FtsJ_dom"/>
</dbReference>
<feature type="region of interest" description="Disordered" evidence="8">
    <location>
        <begin position="32"/>
        <end position="51"/>
    </location>
</feature>
<dbReference type="InterPro" id="IPR029063">
    <property type="entry name" value="SAM-dependent_MTases_sf"/>
</dbReference>
<evidence type="ECO:0000259" key="9">
    <source>
        <dbReference type="Pfam" id="PF01728"/>
    </source>
</evidence>
<accession>A0AAV5QNH5</accession>
<dbReference type="GeneID" id="90073974"/>
<evidence type="ECO:0000256" key="7">
    <source>
        <dbReference type="PIRSR" id="PIRSR005461-1"/>
    </source>
</evidence>
<dbReference type="InterPro" id="IPR050082">
    <property type="entry name" value="RNA_methyltr_RlmE"/>
</dbReference>
<keyword evidence="2" id="KW-0698">rRNA processing</keyword>
<keyword evidence="5 7" id="KW-0949">S-adenosyl-L-methionine</keyword>
<evidence type="ECO:0000256" key="1">
    <source>
        <dbReference type="ARBA" id="ARBA00009258"/>
    </source>
</evidence>
<comment type="caution">
    <text evidence="10">The sequence shown here is derived from an EMBL/GenBank/DDBJ whole genome shotgun (WGS) entry which is preliminary data.</text>
</comment>
<keyword evidence="11" id="KW-1185">Reference proteome</keyword>
<dbReference type="Pfam" id="PF01728">
    <property type="entry name" value="FtsJ"/>
    <property type="match status" value="1"/>
</dbReference>
<dbReference type="SUPFAM" id="SSF53335">
    <property type="entry name" value="S-adenosyl-L-methionine-dependent methyltransferases"/>
    <property type="match status" value="1"/>
</dbReference>
<dbReference type="Gene3D" id="3.40.50.150">
    <property type="entry name" value="Vaccinia Virus protein VP39"/>
    <property type="match status" value="1"/>
</dbReference>
<organism evidence="10 11">
    <name type="scientific">Saccharomycopsis crataegensis</name>
    <dbReference type="NCBI Taxonomy" id="43959"/>
    <lineage>
        <taxon>Eukaryota</taxon>
        <taxon>Fungi</taxon>
        <taxon>Dikarya</taxon>
        <taxon>Ascomycota</taxon>
        <taxon>Saccharomycotina</taxon>
        <taxon>Saccharomycetes</taxon>
        <taxon>Saccharomycopsidaceae</taxon>
        <taxon>Saccharomycopsis</taxon>
    </lineage>
</organism>
<evidence type="ECO:0000256" key="5">
    <source>
        <dbReference type="ARBA" id="ARBA00022691"/>
    </source>
</evidence>
<comment type="similarity">
    <text evidence="1">Belongs to the class I-like SAM-binding methyltransferase superfamily. RNA methyltransferase RlmE family.</text>
</comment>
<dbReference type="Proteomes" id="UP001360560">
    <property type="component" value="Unassembled WGS sequence"/>
</dbReference>
<evidence type="ECO:0000256" key="8">
    <source>
        <dbReference type="SAM" id="MobiDB-lite"/>
    </source>
</evidence>
<keyword evidence="4" id="KW-0808">Transferase</keyword>
<evidence type="ECO:0000313" key="10">
    <source>
        <dbReference type="EMBL" id="GMM35999.1"/>
    </source>
</evidence>
<dbReference type="GO" id="GO:0005739">
    <property type="term" value="C:mitochondrion"/>
    <property type="evidence" value="ECO:0007669"/>
    <property type="project" value="TreeGrafter"/>
</dbReference>
<dbReference type="PANTHER" id="PTHR10920">
    <property type="entry name" value="RIBOSOMAL RNA METHYLTRANSFERASE"/>
    <property type="match status" value="1"/>
</dbReference>
<name>A0AAV5QNH5_9ASCO</name>
<gene>
    <name evidence="10" type="ORF">DASC09_033240</name>
</gene>
<sequence>MITLIPARLGGVIPSTHLKSLTIKYHNISCRYQSSSSSSSSSSKKSSSQSRWLARSRNDFYTRKAKEMNMRSRAGFKLQEINSKFHLFNKSKVQNIVDLGFAPGAWSQVAASLSHTNSKILGVDILPCKPPKGVSSIQANILSKRTHQTIYEYFVNNDKVMMNLKKRHATNDQESTDAVTDKLVSLGEDLPTKTIIDKKDSRQVVDLVISDMYDPLPQVTGFWNNTTNTAYYRMANTSGLKAKDHGASMDLCEAGLILCLELLKDGGAYVCKFYSGGEDVVLEHRLRKSFDSVTRFKPPASRSESREDYFVCRGRKPGVTPRGVFV</sequence>
<evidence type="ECO:0000313" key="11">
    <source>
        <dbReference type="Proteomes" id="UP001360560"/>
    </source>
</evidence>
<dbReference type="RefSeq" id="XP_064852995.1">
    <property type="nucleotide sequence ID" value="XM_064996923.1"/>
</dbReference>
<dbReference type="PANTHER" id="PTHR10920:SF18">
    <property type="entry name" value="RRNA METHYLTRANSFERASE 2, MITOCHONDRIAL"/>
    <property type="match status" value="1"/>
</dbReference>